<protein>
    <recommendedName>
        <fullName evidence="7">Pentatricopeptide repeat-containing protein-mitochondrial domain-containing protein</fullName>
    </recommendedName>
</protein>
<dbReference type="PANTHER" id="PTHR47447:SF17">
    <property type="entry name" value="OS12G0638900 PROTEIN"/>
    <property type="match status" value="1"/>
</dbReference>
<organism evidence="8 9">
    <name type="scientific">Orbilia brochopaga</name>
    <dbReference type="NCBI Taxonomy" id="3140254"/>
    <lineage>
        <taxon>Eukaryota</taxon>
        <taxon>Fungi</taxon>
        <taxon>Dikarya</taxon>
        <taxon>Ascomycota</taxon>
        <taxon>Pezizomycotina</taxon>
        <taxon>Orbiliomycetes</taxon>
        <taxon>Orbiliales</taxon>
        <taxon>Orbiliaceae</taxon>
        <taxon>Orbilia</taxon>
    </lineage>
</organism>
<evidence type="ECO:0000259" key="7">
    <source>
        <dbReference type="Pfam" id="PF23276"/>
    </source>
</evidence>
<evidence type="ECO:0000256" key="2">
    <source>
        <dbReference type="ARBA" id="ARBA00022737"/>
    </source>
</evidence>
<evidence type="ECO:0000256" key="6">
    <source>
        <dbReference type="SAM" id="MobiDB-lite"/>
    </source>
</evidence>
<proteinExistence type="inferred from homology"/>
<dbReference type="PROSITE" id="PS51375">
    <property type="entry name" value="PPR"/>
    <property type="match status" value="2"/>
</dbReference>
<comment type="subunit">
    <text evidence="4">Binds to mitochondrial small subunit 15S rRNA.</text>
</comment>
<comment type="function">
    <text evidence="3">Regulates mitochondrial small subunit maturation by controlling 15S rRNA 5'-end processing. Localizes to the 5' precursor of the 15S rRNA in a position that is subsequently occupied by mS47 in the mature yeast mtSSU. Uses structure and sequence-specific RNA recognition, binding to a single-stranded region of the precursor and specifically recognizing bases -6 to -1. The exchange of Ccm1 for mS47 is coupled to the irreversible removal of precursor rRNA that is accompanied by conformational changes of the mitoribosomal proteins uS5m and mS26. These conformational changes signal completion of 5'-end rRNA processing through protection of the mature 5'-end of the 15S rRNA and stabilization of mS47. The removal of the 5' precursor together with the dissociation of Ccm1 may be catalyzed by the 5'-3' exoribonuclease Pet127. Involved in the specific removal of group I introns in mitochondrial encoded transcripts.</text>
</comment>
<keyword evidence="2" id="KW-0677">Repeat</keyword>
<dbReference type="InterPro" id="IPR002885">
    <property type="entry name" value="PPR_rpt"/>
</dbReference>
<feature type="compositionally biased region" description="Polar residues" evidence="6">
    <location>
        <begin position="109"/>
        <end position="134"/>
    </location>
</feature>
<evidence type="ECO:0000256" key="5">
    <source>
        <dbReference type="PROSITE-ProRule" id="PRU00708"/>
    </source>
</evidence>
<dbReference type="AlphaFoldDB" id="A0AAV9UQD7"/>
<feature type="domain" description="Pentatricopeptide repeat-containing protein-mitochondrial" evidence="7">
    <location>
        <begin position="420"/>
        <end position="557"/>
    </location>
</feature>
<feature type="region of interest" description="Disordered" evidence="6">
    <location>
        <begin position="82"/>
        <end position="187"/>
    </location>
</feature>
<feature type="compositionally biased region" description="Basic and acidic residues" evidence="6">
    <location>
        <begin position="167"/>
        <end position="176"/>
    </location>
</feature>
<dbReference type="InterPro" id="IPR011990">
    <property type="entry name" value="TPR-like_helical_dom_sf"/>
</dbReference>
<feature type="region of interest" description="Disordered" evidence="6">
    <location>
        <begin position="32"/>
        <end position="62"/>
    </location>
</feature>
<dbReference type="PANTHER" id="PTHR47447">
    <property type="entry name" value="OS03G0856100 PROTEIN"/>
    <property type="match status" value="1"/>
</dbReference>
<feature type="repeat" description="PPR" evidence="5">
    <location>
        <begin position="530"/>
        <end position="564"/>
    </location>
</feature>
<dbReference type="InterPro" id="IPR057027">
    <property type="entry name" value="TPR_mt"/>
</dbReference>
<feature type="compositionally biased region" description="Low complexity" evidence="6">
    <location>
        <begin position="40"/>
        <end position="50"/>
    </location>
</feature>
<name>A0AAV9UQD7_9PEZI</name>
<feature type="compositionally biased region" description="Basic and acidic residues" evidence="6">
    <location>
        <begin position="89"/>
        <end position="103"/>
    </location>
</feature>
<dbReference type="Gene3D" id="1.25.40.10">
    <property type="entry name" value="Tetratricopeptide repeat domain"/>
    <property type="match status" value="3"/>
</dbReference>
<dbReference type="Proteomes" id="UP001375240">
    <property type="component" value="Unassembled WGS sequence"/>
</dbReference>
<dbReference type="Pfam" id="PF23276">
    <property type="entry name" value="TPR_24"/>
    <property type="match status" value="1"/>
</dbReference>
<accession>A0AAV9UQD7</accession>
<evidence type="ECO:0000313" key="8">
    <source>
        <dbReference type="EMBL" id="KAK6346696.1"/>
    </source>
</evidence>
<keyword evidence="9" id="KW-1185">Reference proteome</keyword>
<sequence>MMLRPAVGIAHQADAVLLPQCRCPRRLALLSRSRTQAACNSRRSNSSSTSKPFNDSANPATPAHWRSLIRQSQNDINVADALPFVNERNQSRETRIRPETQDPRKHRQISSLRNDGSSFNPQSFTQPGAYNSAQARMGRPGPAPGPYPGQVQWAPQSSAQAVQKMLPPEDDHRDAVNGDIPETSPRNPAYSKLIRKMQDLANNGTPSEVFIHARSMAHKGYAPTLEAYSCLIQACANPKVGCSMQQVAMGLLQELKDEGFVPTSVIYHSLLRIFARSPDYLTMEAVLKEMQMERWIMPDTEGVQNILLHYLATGQLERAMEMFWERRAKGEKVMYNTYMDIIKALGRVNEVEEAMRVMSEFQKEWGSIGGSGLQPMAWYELLNIAASNYHFDGVMYIWRKVVQGPSGNPASARNTLNPDDGLCLKVLNTAARHGAPKLALEVIRILHGRNATIGEHHFAALIAAYAKTGDIASAFRTLTVMRQQGVFPTTTTADAIVEAIVSNGRVTDVDSAYAALKDFATSSSDLEVVDVAAFNAVIAACVRLKDLERALGVFSECATLNISPTTETFNILFAGCVECPADPTAGEAAPPNKELAMFLAGEMKEIGLRPDAMTYEELLKVHLYQEEDYDEAFTYLEEMKEVVPEGKVRPMVYEWIARRLEEKGDERLRMVVEEMMALGYESSAAPWADLLKTIAPGLVYKD</sequence>
<comment type="similarity">
    <text evidence="1">Belongs to the CCM1 family.</text>
</comment>
<dbReference type="EMBL" id="JAVHNQ010000005">
    <property type="protein sequence ID" value="KAK6346696.1"/>
    <property type="molecule type" value="Genomic_DNA"/>
</dbReference>
<feature type="repeat" description="PPR" evidence="5">
    <location>
        <begin position="454"/>
        <end position="488"/>
    </location>
</feature>
<dbReference type="Pfam" id="PF01535">
    <property type="entry name" value="PPR"/>
    <property type="match status" value="1"/>
</dbReference>
<evidence type="ECO:0000256" key="1">
    <source>
        <dbReference type="ARBA" id="ARBA00006192"/>
    </source>
</evidence>
<evidence type="ECO:0000256" key="3">
    <source>
        <dbReference type="ARBA" id="ARBA00044493"/>
    </source>
</evidence>
<comment type="caution">
    <text evidence="8">The sequence shown here is derived from an EMBL/GenBank/DDBJ whole genome shotgun (WGS) entry which is preliminary data.</text>
</comment>
<evidence type="ECO:0000256" key="4">
    <source>
        <dbReference type="ARBA" id="ARBA00044511"/>
    </source>
</evidence>
<reference evidence="8 9" key="1">
    <citation type="submission" date="2019-10" db="EMBL/GenBank/DDBJ databases">
        <authorList>
            <person name="Palmer J.M."/>
        </authorList>
    </citation>
    <scope>NUCLEOTIDE SEQUENCE [LARGE SCALE GENOMIC DNA]</scope>
    <source>
        <strain evidence="8 9">TWF696</strain>
    </source>
</reference>
<gene>
    <name evidence="8" type="ORF">TWF696_006814</name>
</gene>
<evidence type="ECO:0000313" key="9">
    <source>
        <dbReference type="Proteomes" id="UP001375240"/>
    </source>
</evidence>
<dbReference type="Pfam" id="PF13812">
    <property type="entry name" value="PPR_3"/>
    <property type="match status" value="1"/>
</dbReference>